<evidence type="ECO:0000313" key="2">
    <source>
        <dbReference type="Proteomes" id="UP000095767"/>
    </source>
</evidence>
<evidence type="ECO:0000313" key="1">
    <source>
        <dbReference type="EMBL" id="OEL29123.1"/>
    </source>
</evidence>
<comment type="caution">
    <text evidence="1">The sequence shown here is derived from an EMBL/GenBank/DDBJ whole genome shotgun (WGS) entry which is preliminary data.</text>
</comment>
<organism evidence="1 2">
    <name type="scientific">Dichanthelium oligosanthes</name>
    <dbReference type="NCBI Taxonomy" id="888268"/>
    <lineage>
        <taxon>Eukaryota</taxon>
        <taxon>Viridiplantae</taxon>
        <taxon>Streptophyta</taxon>
        <taxon>Embryophyta</taxon>
        <taxon>Tracheophyta</taxon>
        <taxon>Spermatophyta</taxon>
        <taxon>Magnoliopsida</taxon>
        <taxon>Liliopsida</taxon>
        <taxon>Poales</taxon>
        <taxon>Poaceae</taxon>
        <taxon>PACMAD clade</taxon>
        <taxon>Panicoideae</taxon>
        <taxon>Panicodae</taxon>
        <taxon>Paniceae</taxon>
        <taxon>Dichantheliinae</taxon>
        <taxon>Dichanthelium</taxon>
    </lineage>
</organism>
<reference evidence="1 2" key="1">
    <citation type="submission" date="2016-09" db="EMBL/GenBank/DDBJ databases">
        <title>The draft genome of Dichanthelium oligosanthes: A C3 panicoid grass species.</title>
        <authorList>
            <person name="Studer A.J."/>
            <person name="Schnable J.C."/>
            <person name="Brutnell T.P."/>
        </authorList>
    </citation>
    <scope>NUCLEOTIDE SEQUENCE [LARGE SCALE GENOMIC DNA]</scope>
    <source>
        <strain evidence="2">cv. Kellogg 1175</strain>
        <tissue evidence="1">Leaf</tissue>
    </source>
</reference>
<name>A0A1E5VVG1_9POAL</name>
<proteinExistence type="predicted"/>
<sequence>MKSSTAYPRWVMLEYNDGESKAECSFADAKTAAACRSSSGRRIRVSFLLKAAPATSRLRIHDPDRPNSSYYHIVAGHGAMLIHDRGAHNYFNYNAHCALKHRNGDERGERELIKISSNKEI</sequence>
<dbReference type="Proteomes" id="UP000095767">
    <property type="component" value="Unassembled WGS sequence"/>
</dbReference>
<dbReference type="AlphaFoldDB" id="A0A1E5VVG1"/>
<gene>
    <name evidence="1" type="ORF">BAE44_0009858</name>
</gene>
<accession>A0A1E5VVG1</accession>
<dbReference type="EMBL" id="LWDX02028453">
    <property type="protein sequence ID" value="OEL29123.1"/>
    <property type="molecule type" value="Genomic_DNA"/>
</dbReference>
<protein>
    <submittedName>
        <fullName evidence="1">Uncharacterized protein</fullName>
    </submittedName>
</protein>
<keyword evidence="2" id="KW-1185">Reference proteome</keyword>